<feature type="transmembrane region" description="Helical" evidence="8">
    <location>
        <begin position="46"/>
        <end position="65"/>
    </location>
</feature>
<dbReference type="PROSITE" id="PS50850">
    <property type="entry name" value="MFS"/>
    <property type="match status" value="1"/>
</dbReference>
<dbReference type="CDD" id="cd17320">
    <property type="entry name" value="MFS_MdfA_MDR_like"/>
    <property type="match status" value="1"/>
</dbReference>
<evidence type="ECO:0000313" key="10">
    <source>
        <dbReference type="EMBL" id="QID19357.1"/>
    </source>
</evidence>
<dbReference type="EMBL" id="CP048836">
    <property type="protein sequence ID" value="QID19357.1"/>
    <property type="molecule type" value="Genomic_DNA"/>
</dbReference>
<evidence type="ECO:0000256" key="7">
    <source>
        <dbReference type="ARBA" id="ARBA00023136"/>
    </source>
</evidence>
<feature type="transmembrane region" description="Helical" evidence="8">
    <location>
        <begin position="132"/>
        <end position="156"/>
    </location>
</feature>
<feature type="transmembrane region" description="Helical" evidence="8">
    <location>
        <begin position="370"/>
        <end position="388"/>
    </location>
</feature>
<dbReference type="GO" id="GO:0042910">
    <property type="term" value="F:xenobiotic transmembrane transporter activity"/>
    <property type="evidence" value="ECO:0007669"/>
    <property type="project" value="InterPro"/>
</dbReference>
<keyword evidence="7 8" id="KW-0472">Membrane</keyword>
<reference evidence="10 11" key="1">
    <citation type="submission" date="2020-02" db="EMBL/GenBank/DDBJ databases">
        <title>Nitrogenibacter mangrovi gen. nov., sp. nov. isolated from mangrove sediment, a denitrifying betaproteobacterium.</title>
        <authorList>
            <person name="Liao H."/>
            <person name="Tian Y."/>
        </authorList>
    </citation>
    <scope>NUCLEOTIDE SEQUENCE [LARGE SCALE GENOMIC DNA]</scope>
    <source>
        <strain evidence="10 11">M9-3-2</strain>
    </source>
</reference>
<protein>
    <recommendedName>
        <fullName evidence="8">Bcr/CflA family efflux transporter</fullName>
    </recommendedName>
</protein>
<evidence type="ECO:0000256" key="6">
    <source>
        <dbReference type="ARBA" id="ARBA00022989"/>
    </source>
</evidence>
<feature type="transmembrane region" description="Helical" evidence="8">
    <location>
        <begin position="162"/>
        <end position="182"/>
    </location>
</feature>
<dbReference type="InterPro" id="IPR011701">
    <property type="entry name" value="MFS"/>
</dbReference>
<evidence type="ECO:0000313" key="11">
    <source>
        <dbReference type="Proteomes" id="UP000501991"/>
    </source>
</evidence>
<comment type="caution">
    <text evidence="8">Lacks conserved residue(s) required for the propagation of feature annotation.</text>
</comment>
<dbReference type="GO" id="GO:0005886">
    <property type="term" value="C:plasma membrane"/>
    <property type="evidence" value="ECO:0007669"/>
    <property type="project" value="UniProtKB-SubCell"/>
</dbReference>
<gene>
    <name evidence="10" type="ORF">G3580_18095</name>
</gene>
<comment type="subcellular location">
    <subcellularLocation>
        <location evidence="8">Cell inner membrane</location>
        <topology evidence="8">Multi-pass membrane protein</topology>
    </subcellularLocation>
    <subcellularLocation>
        <location evidence="1">Cell membrane</location>
        <topology evidence="1">Multi-pass membrane protein</topology>
    </subcellularLocation>
</comment>
<dbReference type="PANTHER" id="PTHR42718">
    <property type="entry name" value="MAJOR FACILITATOR SUPERFAMILY MULTIDRUG TRANSPORTER MFSC"/>
    <property type="match status" value="1"/>
</dbReference>
<dbReference type="InterPro" id="IPR020846">
    <property type="entry name" value="MFS_dom"/>
</dbReference>
<dbReference type="PANTHER" id="PTHR42718:SF9">
    <property type="entry name" value="MAJOR FACILITATOR SUPERFAMILY MULTIDRUG TRANSPORTER MFSC"/>
    <property type="match status" value="1"/>
</dbReference>
<sequence>MPVSIRVLAPILAALAALGPFSIDTYLPAFHDIAADLGASRYEVQLTLTAYLIPFALMVFWHGALSDSFGRRRVILAALSLYAVASAVCALAPGIEWLWIGRALQGLCGGAGIVVGRAVVRDVLEGPQAQRLMSHVVMMFAIAPAVAPILGGAILAVLPWQAIFWFLALLGALLGAVSYFKLPETHPPEKRQSLHPVNVARGYGSVLRSGRFLLIGAAIALNFNGFFLYVLSAPTFLVDHLGVSEQGFGWLFIPAMVGMMTGAWLSGRVASHWTPGRTILTGFAAMGAAAAVNVGINQGWPPSLPLSILPVPLYVLGMSMAMPNLTLMALDLFPARRGMVSSCQSFMQTATNALTAGVFAPLLWASTARLSLGMGAYLSLGFLAYLGVRRLQQRSA</sequence>
<dbReference type="AlphaFoldDB" id="A0A6C1B7A7"/>
<evidence type="ECO:0000256" key="5">
    <source>
        <dbReference type="ARBA" id="ARBA00022692"/>
    </source>
</evidence>
<dbReference type="RefSeq" id="WP_173767880.1">
    <property type="nucleotide sequence ID" value="NZ_CP048836.1"/>
</dbReference>
<keyword evidence="6 8" id="KW-1133">Transmembrane helix</keyword>
<feature type="transmembrane region" description="Helical" evidence="8">
    <location>
        <begin position="74"/>
        <end position="93"/>
    </location>
</feature>
<keyword evidence="4" id="KW-1003">Cell membrane</keyword>
<dbReference type="KEGG" id="azq:G3580_18095"/>
<dbReference type="NCBIfam" id="TIGR00710">
    <property type="entry name" value="efflux_Bcr_CflA"/>
    <property type="match status" value="1"/>
</dbReference>
<feature type="transmembrane region" description="Helical" evidence="8">
    <location>
        <begin position="312"/>
        <end position="333"/>
    </location>
</feature>
<dbReference type="InterPro" id="IPR036259">
    <property type="entry name" value="MFS_trans_sf"/>
</dbReference>
<evidence type="ECO:0000256" key="4">
    <source>
        <dbReference type="ARBA" id="ARBA00022475"/>
    </source>
</evidence>
<evidence type="ECO:0000256" key="3">
    <source>
        <dbReference type="ARBA" id="ARBA00022448"/>
    </source>
</evidence>
<organism evidence="10 11">
    <name type="scientific">Nitrogeniibacter mangrovi</name>
    <dbReference type="NCBI Taxonomy" id="2016596"/>
    <lineage>
        <taxon>Bacteria</taxon>
        <taxon>Pseudomonadati</taxon>
        <taxon>Pseudomonadota</taxon>
        <taxon>Betaproteobacteria</taxon>
        <taxon>Rhodocyclales</taxon>
        <taxon>Zoogloeaceae</taxon>
        <taxon>Nitrogeniibacter</taxon>
    </lineage>
</organism>
<dbReference type="InterPro" id="IPR004812">
    <property type="entry name" value="Efflux_drug-R_Bcr/CmlA"/>
</dbReference>
<dbReference type="SUPFAM" id="SSF103473">
    <property type="entry name" value="MFS general substrate transporter"/>
    <property type="match status" value="1"/>
</dbReference>
<dbReference type="GO" id="GO:1990961">
    <property type="term" value="P:xenobiotic detoxification by transmembrane export across the plasma membrane"/>
    <property type="evidence" value="ECO:0007669"/>
    <property type="project" value="InterPro"/>
</dbReference>
<feature type="domain" description="Major facilitator superfamily (MFS) profile" evidence="9">
    <location>
        <begin position="5"/>
        <end position="393"/>
    </location>
</feature>
<feature type="transmembrane region" description="Helical" evidence="8">
    <location>
        <begin position="279"/>
        <end position="300"/>
    </location>
</feature>
<accession>A0A6C1B7A7</accession>
<proteinExistence type="inferred from homology"/>
<comment type="similarity">
    <text evidence="2 8">Belongs to the major facilitator superfamily. Bcr/CmlA family.</text>
</comment>
<feature type="transmembrane region" description="Helical" evidence="8">
    <location>
        <begin position="345"/>
        <end position="364"/>
    </location>
</feature>
<feature type="transmembrane region" description="Helical" evidence="8">
    <location>
        <begin position="99"/>
        <end position="120"/>
    </location>
</feature>
<dbReference type="Gene3D" id="1.20.1720.10">
    <property type="entry name" value="Multidrug resistance protein D"/>
    <property type="match status" value="1"/>
</dbReference>
<keyword evidence="5 8" id="KW-0812">Transmembrane</keyword>
<dbReference type="Pfam" id="PF07690">
    <property type="entry name" value="MFS_1"/>
    <property type="match status" value="1"/>
</dbReference>
<keyword evidence="3 8" id="KW-0813">Transport</keyword>
<evidence type="ECO:0000256" key="1">
    <source>
        <dbReference type="ARBA" id="ARBA00004651"/>
    </source>
</evidence>
<evidence type="ECO:0000256" key="2">
    <source>
        <dbReference type="ARBA" id="ARBA00006236"/>
    </source>
</evidence>
<evidence type="ECO:0000256" key="8">
    <source>
        <dbReference type="RuleBase" id="RU365088"/>
    </source>
</evidence>
<feature type="transmembrane region" description="Helical" evidence="8">
    <location>
        <begin position="248"/>
        <end position="267"/>
    </location>
</feature>
<keyword evidence="11" id="KW-1185">Reference proteome</keyword>
<name>A0A6C1B7A7_9RHOO</name>
<feature type="transmembrane region" description="Helical" evidence="8">
    <location>
        <begin position="212"/>
        <end position="236"/>
    </location>
</feature>
<keyword evidence="8" id="KW-0997">Cell inner membrane</keyword>
<dbReference type="Proteomes" id="UP000501991">
    <property type="component" value="Chromosome"/>
</dbReference>
<evidence type="ECO:0000259" key="9">
    <source>
        <dbReference type="PROSITE" id="PS50850"/>
    </source>
</evidence>